<dbReference type="Gene3D" id="3.40.630.30">
    <property type="match status" value="1"/>
</dbReference>
<protein>
    <submittedName>
        <fullName evidence="2">RimJ/RimL family protein N-acetyltransferase</fullName>
    </submittedName>
</protein>
<feature type="domain" description="N-acetyltransferase" evidence="1">
    <location>
        <begin position="10"/>
        <end position="176"/>
    </location>
</feature>
<proteinExistence type="predicted"/>
<dbReference type="EMBL" id="SLWM01000010">
    <property type="protein sequence ID" value="TCO19401.1"/>
    <property type="molecule type" value="Genomic_DNA"/>
</dbReference>
<organism evidence="2 3">
    <name type="scientific">Kribbella orskensis</name>
    <dbReference type="NCBI Taxonomy" id="2512216"/>
    <lineage>
        <taxon>Bacteria</taxon>
        <taxon>Bacillati</taxon>
        <taxon>Actinomycetota</taxon>
        <taxon>Actinomycetes</taxon>
        <taxon>Propionibacteriales</taxon>
        <taxon>Kribbellaceae</taxon>
        <taxon>Kribbella</taxon>
    </lineage>
</organism>
<dbReference type="PANTHER" id="PTHR43441:SF11">
    <property type="entry name" value="RIBOSOMAL-PROTEIN-SERINE ACETYLTRANSFERASE"/>
    <property type="match status" value="1"/>
</dbReference>
<dbReference type="PROSITE" id="PS51186">
    <property type="entry name" value="GNAT"/>
    <property type="match status" value="1"/>
</dbReference>
<dbReference type="PANTHER" id="PTHR43441">
    <property type="entry name" value="RIBOSOMAL-PROTEIN-SERINE ACETYLTRANSFERASE"/>
    <property type="match status" value="1"/>
</dbReference>
<evidence type="ECO:0000313" key="2">
    <source>
        <dbReference type="EMBL" id="TCO19401.1"/>
    </source>
</evidence>
<dbReference type="InterPro" id="IPR051908">
    <property type="entry name" value="Ribosomal_N-acetyltransferase"/>
</dbReference>
<dbReference type="SUPFAM" id="SSF55729">
    <property type="entry name" value="Acyl-CoA N-acyltransferases (Nat)"/>
    <property type="match status" value="1"/>
</dbReference>
<dbReference type="InterPro" id="IPR000182">
    <property type="entry name" value="GNAT_dom"/>
</dbReference>
<gene>
    <name evidence="2" type="ORF">EV644_11048</name>
</gene>
<reference evidence="2 3" key="1">
    <citation type="journal article" date="2015" name="Stand. Genomic Sci.">
        <title>Genomic Encyclopedia of Bacterial and Archaeal Type Strains, Phase III: the genomes of soil and plant-associated and newly described type strains.</title>
        <authorList>
            <person name="Whitman W.B."/>
            <person name="Woyke T."/>
            <person name="Klenk H.P."/>
            <person name="Zhou Y."/>
            <person name="Lilburn T.G."/>
            <person name="Beck B.J."/>
            <person name="De Vos P."/>
            <person name="Vandamme P."/>
            <person name="Eisen J.A."/>
            <person name="Garrity G."/>
            <person name="Hugenholtz P."/>
            <person name="Kyrpides N.C."/>
        </authorList>
    </citation>
    <scope>NUCLEOTIDE SEQUENCE [LARGE SCALE GENOMIC DNA]</scope>
    <source>
        <strain evidence="2 3">VKM Ac-2538</strain>
    </source>
</reference>
<dbReference type="Pfam" id="PF13302">
    <property type="entry name" value="Acetyltransf_3"/>
    <property type="match status" value="1"/>
</dbReference>
<evidence type="ECO:0000313" key="3">
    <source>
        <dbReference type="Proteomes" id="UP000295818"/>
    </source>
</evidence>
<name>A0ABY2BG51_9ACTN</name>
<dbReference type="Proteomes" id="UP000295818">
    <property type="component" value="Unassembled WGS sequence"/>
</dbReference>
<keyword evidence="3" id="KW-1185">Reference proteome</keyword>
<dbReference type="InterPro" id="IPR016181">
    <property type="entry name" value="Acyl_CoA_acyltransferase"/>
</dbReference>
<comment type="caution">
    <text evidence="2">The sequence shown here is derived from an EMBL/GenBank/DDBJ whole genome shotgun (WGS) entry which is preliminary data.</text>
</comment>
<evidence type="ECO:0000259" key="1">
    <source>
        <dbReference type="PROSITE" id="PS51186"/>
    </source>
</evidence>
<sequence>MGSVWVGERVRLRGVEPEDWEEFKRFDQDSEVQRNADMVHVARSDAGYVRWAEEQSLRKPENDEFQLAIEALENDTLVGALSTNGTSRRAGRFSFGIAIGRNFHRRGYASDALVILLRFMFAERRYHKAEAGIYGYNQASIALHESLGFTHEGILRDHEFLDGAYQDMVLMGITAEEFSARHMRR</sequence>
<accession>A0ABY2BG51</accession>